<dbReference type="InterPro" id="IPR043127">
    <property type="entry name" value="Sec-1-like_dom3a"/>
</dbReference>
<gene>
    <name evidence="5" type="primary">Vps33b</name>
    <name evidence="5" type="ORF">BRALEP_R13036</name>
</gene>
<dbReference type="GO" id="GO:0031902">
    <property type="term" value="C:late endosome membrane"/>
    <property type="evidence" value="ECO:0007669"/>
    <property type="project" value="UniProtKB-SubCell"/>
</dbReference>
<accession>A0A7L2V7Y4</accession>
<evidence type="ECO:0000256" key="3">
    <source>
        <dbReference type="ARBA" id="ARBA00009884"/>
    </source>
</evidence>
<name>A0A7L2V7Y4_9AVES</name>
<proteinExistence type="inferred from homology"/>
<dbReference type="GO" id="GO:0015031">
    <property type="term" value="P:protein transport"/>
    <property type="evidence" value="ECO:0007669"/>
    <property type="project" value="UniProtKB-KW"/>
</dbReference>
<evidence type="ECO:0000313" key="6">
    <source>
        <dbReference type="Proteomes" id="UP000520535"/>
    </source>
</evidence>
<dbReference type="Gene3D" id="3.40.50.1910">
    <property type="match status" value="1"/>
</dbReference>
<dbReference type="Pfam" id="PF00995">
    <property type="entry name" value="Sec1"/>
    <property type="match status" value="1"/>
</dbReference>
<comment type="subcellular location">
    <subcellularLocation>
        <location evidence="1">Late endosome membrane</location>
        <topology evidence="1">Peripheral membrane protein</topology>
        <orientation evidence="1">Cytoplasmic side</orientation>
    </subcellularLocation>
    <subcellularLocation>
        <location evidence="2">Lysosome membrane</location>
        <topology evidence="2">Peripheral membrane protein</topology>
        <orientation evidence="2">Cytoplasmic side</orientation>
    </subcellularLocation>
</comment>
<dbReference type="AlphaFoldDB" id="A0A7L2V7Y4"/>
<dbReference type="InterPro" id="IPR027482">
    <property type="entry name" value="Sec1-like_dom2"/>
</dbReference>
<dbReference type="Gene3D" id="3.90.830.10">
    <property type="entry name" value="Syntaxin Binding Protein 1, Chain A, domain 2"/>
    <property type="match status" value="1"/>
</dbReference>
<dbReference type="Gene3D" id="1.25.40.850">
    <property type="match status" value="2"/>
</dbReference>
<keyword evidence="4" id="KW-0653">Protein transport</keyword>
<feature type="non-terminal residue" evidence="5">
    <location>
        <position position="1"/>
    </location>
</feature>
<dbReference type="InterPro" id="IPR043154">
    <property type="entry name" value="Sec-1-like_dom1"/>
</dbReference>
<dbReference type="PANTHER" id="PTHR11679">
    <property type="entry name" value="VESICLE PROTEIN SORTING-ASSOCIATED"/>
    <property type="match status" value="1"/>
</dbReference>
<evidence type="ECO:0000256" key="2">
    <source>
        <dbReference type="ARBA" id="ARBA00004630"/>
    </source>
</evidence>
<dbReference type="FunFam" id="3.90.830.10:FF:000004">
    <property type="entry name" value="vacuolar protein sorting-associated protein 33B isoform X1"/>
    <property type="match status" value="1"/>
</dbReference>
<feature type="non-terminal residue" evidence="5">
    <location>
        <position position="637"/>
    </location>
</feature>
<dbReference type="GO" id="GO:0005765">
    <property type="term" value="C:lysosomal membrane"/>
    <property type="evidence" value="ECO:0007669"/>
    <property type="project" value="UniProtKB-SubCell"/>
</dbReference>
<sequence length="637" mass="72403">QLPGKKDLFIEPDLMSPLDRIANVSILKHDVDKLYKVESRPALSTTDQFCFLVRPRVRTMRYIADIVNADKMSGRSRKYKIIFSPQKFYACEMVLEEEGVFGDVTCDEWSFYLLPLDEDIISMELPEFFRDYFLEGDHRWVNSIARALQLLNSLYGPFGRTYGIGRCAKMSYELWRDLEEESEGDGQGRRPEIGNIFLMDRDADYVTALCSQVVYEGLVDDTFRIKCGSVDFGPDVTSSEKSIKVLLNAQDKVFSQIRNEHFSSVFGFLSQKSRNLQDQYDRRRGMDIKQMKNFVSQELKGLKQEHRLLSLHIGACESIMKKKTKQDFQEMIKTEHSLLEGFDIRESTSFIEEHIDRQVSPIESLRLMCLLSITENGEVPAVPGRDGQHQCLGTELTPVLPTGLIPKDYRSLKTQYLQSYGPEHLLTFHNLRRMGLLTEQAAGETLTAVESRVSKLVTDRAAGKITDAFNSLARKSNFRAISKKLGLIPRVDGEYNLKMPQDMGYVFSGAYIPLSCKIIEQVLERRGWMGLEEVVRLLNGNEFSDSGRDGLWSPRVVPMPGWGVPELPVPPPDSSMEDNPAWESQRVVLAVFLGGCTFSEIAALRFLGKERGLKFIFLTTAITNSARMMEAMIEAKA</sequence>
<evidence type="ECO:0000313" key="5">
    <source>
        <dbReference type="EMBL" id="NXS53281.1"/>
    </source>
</evidence>
<reference evidence="5 6" key="1">
    <citation type="submission" date="2019-09" db="EMBL/GenBank/DDBJ databases">
        <title>Bird 10,000 Genomes (B10K) Project - Family phase.</title>
        <authorList>
            <person name="Zhang G."/>
        </authorList>
    </citation>
    <scope>NUCLEOTIDE SEQUENCE [LARGE SCALE GENOMIC DNA]</scope>
    <source>
        <strain evidence="5">B10K-DU-012-52</strain>
    </source>
</reference>
<dbReference type="Gene3D" id="3.40.50.2060">
    <property type="match status" value="1"/>
</dbReference>
<protein>
    <submittedName>
        <fullName evidence="5">VP33B protein</fullName>
    </submittedName>
</protein>
<evidence type="ECO:0000256" key="1">
    <source>
        <dbReference type="ARBA" id="ARBA00004492"/>
    </source>
</evidence>
<organism evidence="5 6">
    <name type="scientific">Brachypteracias leptosomus</name>
    <name type="common">short-legged ground-roller</name>
    <dbReference type="NCBI Taxonomy" id="135165"/>
    <lineage>
        <taxon>Eukaryota</taxon>
        <taxon>Metazoa</taxon>
        <taxon>Chordata</taxon>
        <taxon>Craniata</taxon>
        <taxon>Vertebrata</taxon>
        <taxon>Euteleostomi</taxon>
        <taxon>Archelosauria</taxon>
        <taxon>Archosauria</taxon>
        <taxon>Dinosauria</taxon>
        <taxon>Saurischia</taxon>
        <taxon>Theropoda</taxon>
        <taxon>Coelurosauria</taxon>
        <taxon>Aves</taxon>
        <taxon>Neognathae</taxon>
        <taxon>Neoaves</taxon>
        <taxon>Telluraves</taxon>
        <taxon>Coraciimorphae</taxon>
        <taxon>Coraciiformes</taxon>
        <taxon>Brachypteraciidae</taxon>
        <taxon>Brachypteracias</taxon>
    </lineage>
</organism>
<dbReference type="EMBL" id="VYZX01005619">
    <property type="protein sequence ID" value="NXS53281.1"/>
    <property type="molecule type" value="Genomic_DNA"/>
</dbReference>
<dbReference type="Proteomes" id="UP000520535">
    <property type="component" value="Unassembled WGS sequence"/>
</dbReference>
<keyword evidence="6" id="KW-1185">Reference proteome</keyword>
<dbReference type="SUPFAM" id="SSF56815">
    <property type="entry name" value="Sec1/munc18-like (SM) proteins"/>
    <property type="match status" value="1"/>
</dbReference>
<comment type="similarity">
    <text evidence="3">Belongs to the STXBP/unc-18/SEC1 family.</text>
</comment>
<dbReference type="InterPro" id="IPR036045">
    <property type="entry name" value="Sec1-like_sf"/>
</dbReference>
<evidence type="ECO:0000256" key="4">
    <source>
        <dbReference type="ARBA" id="ARBA00022927"/>
    </source>
</evidence>
<dbReference type="GO" id="GO:0016192">
    <property type="term" value="P:vesicle-mediated transport"/>
    <property type="evidence" value="ECO:0007669"/>
    <property type="project" value="InterPro"/>
</dbReference>
<dbReference type="OrthoDB" id="10262528at2759"/>
<dbReference type="InterPro" id="IPR001619">
    <property type="entry name" value="Sec1-like"/>
</dbReference>
<comment type="caution">
    <text evidence="5">The sequence shown here is derived from an EMBL/GenBank/DDBJ whole genome shotgun (WGS) entry which is preliminary data.</text>
</comment>
<dbReference type="InterPro" id="IPR043155">
    <property type="entry name" value="VPS33_dom3b"/>
</dbReference>
<keyword evidence="4" id="KW-0813">Transport</keyword>